<dbReference type="AlphaFoldDB" id="A0A835U3A0"/>
<dbReference type="Proteomes" id="UP000639772">
    <property type="component" value="Unassembled WGS sequence"/>
</dbReference>
<sequence length="72" mass="8040">MNTICGENGGVPDTANSNGDCDGAGVVFNSREDGRMNDMRNYIKRLKSYISWYIALEDCYLAIQNELNSLLE</sequence>
<proteinExistence type="predicted"/>
<dbReference type="OrthoDB" id="786315at2759"/>
<gene>
    <name evidence="1" type="ORF">HPP92_028405</name>
</gene>
<organism evidence="1 2">
    <name type="scientific">Vanilla planifolia</name>
    <name type="common">Vanilla</name>
    <dbReference type="NCBI Taxonomy" id="51239"/>
    <lineage>
        <taxon>Eukaryota</taxon>
        <taxon>Viridiplantae</taxon>
        <taxon>Streptophyta</taxon>
        <taxon>Embryophyta</taxon>
        <taxon>Tracheophyta</taxon>
        <taxon>Spermatophyta</taxon>
        <taxon>Magnoliopsida</taxon>
        <taxon>Liliopsida</taxon>
        <taxon>Asparagales</taxon>
        <taxon>Orchidaceae</taxon>
        <taxon>Vanilloideae</taxon>
        <taxon>Vanilleae</taxon>
        <taxon>Vanilla</taxon>
    </lineage>
</organism>
<comment type="caution">
    <text evidence="1">The sequence shown here is derived from an EMBL/GenBank/DDBJ whole genome shotgun (WGS) entry which is preliminary data.</text>
</comment>
<dbReference type="EMBL" id="JADCNM010000476">
    <property type="protein sequence ID" value="KAG0447248.1"/>
    <property type="molecule type" value="Genomic_DNA"/>
</dbReference>
<name>A0A835U3A0_VANPL</name>
<reference evidence="1 2" key="1">
    <citation type="journal article" date="2020" name="Nat. Food">
        <title>A phased Vanilla planifolia genome enables genetic improvement of flavour and production.</title>
        <authorList>
            <person name="Hasing T."/>
            <person name="Tang H."/>
            <person name="Brym M."/>
            <person name="Khazi F."/>
            <person name="Huang T."/>
            <person name="Chambers A.H."/>
        </authorList>
    </citation>
    <scope>NUCLEOTIDE SEQUENCE [LARGE SCALE GENOMIC DNA]</scope>
    <source>
        <tissue evidence="1">Leaf</tissue>
    </source>
</reference>
<accession>A0A835U3A0</accession>
<protein>
    <submittedName>
        <fullName evidence="1">Uncharacterized protein</fullName>
    </submittedName>
</protein>
<evidence type="ECO:0000313" key="2">
    <source>
        <dbReference type="Proteomes" id="UP000639772"/>
    </source>
</evidence>
<evidence type="ECO:0000313" key="1">
    <source>
        <dbReference type="EMBL" id="KAG0447248.1"/>
    </source>
</evidence>